<dbReference type="EMBL" id="AYYE01000295">
    <property type="protein sequence ID" value="ETK10832.1"/>
    <property type="molecule type" value="Genomic_DNA"/>
</dbReference>
<proteinExistence type="predicted"/>
<reference evidence="1 2" key="1">
    <citation type="submission" date="2013-11" db="EMBL/GenBank/DDBJ databases">
        <title>Single cell genomics of uncultured Tannerella BU063 (oral taxon 286).</title>
        <authorList>
            <person name="Beall C.J."/>
            <person name="Campbell A.G."/>
            <person name="Griffen A.L."/>
            <person name="Podar M."/>
            <person name="Leys E.J."/>
        </authorList>
    </citation>
    <scope>NUCLEOTIDE SEQUENCE [LARGE SCALE GENOMIC DNA]</scope>
    <source>
        <strain evidence="1">Cell 1/3</strain>
    </source>
</reference>
<sequence length="65" mass="7284">MTMGAMLRFKQQMGYEVTAVTKKESFTDNLTLLWCCVASACAREKIPFDLSPMEMADAITLEDLS</sequence>
<comment type="caution">
    <text evidence="1">The sequence shown here is derived from an EMBL/GenBank/DDBJ whole genome shotgun (WGS) entry which is preliminary data.</text>
</comment>
<evidence type="ECO:0000313" key="2">
    <source>
        <dbReference type="Proteomes" id="UP000034982"/>
    </source>
</evidence>
<feature type="non-terminal residue" evidence="1">
    <location>
        <position position="65"/>
    </location>
</feature>
<organism evidence="1 2">
    <name type="scientific">Tannerella sp. oral taxon BU063 isolate Cell 1/3</name>
    <dbReference type="NCBI Taxonomy" id="1411022"/>
    <lineage>
        <taxon>Bacteria</taxon>
        <taxon>Pseudomonadati</taxon>
        <taxon>Bacteroidota</taxon>
        <taxon>Bacteroidia</taxon>
        <taxon>Bacteroidales</taxon>
        <taxon>Tannerellaceae</taxon>
        <taxon>Tannerella</taxon>
    </lineage>
</organism>
<dbReference type="AlphaFoldDB" id="W2CWM0"/>
<evidence type="ECO:0000313" key="1">
    <source>
        <dbReference type="EMBL" id="ETK10832.1"/>
    </source>
</evidence>
<dbReference type="Proteomes" id="UP000034982">
    <property type="component" value="Unassembled WGS sequence"/>
</dbReference>
<gene>
    <name evidence="1" type="ORF">T230_01405</name>
</gene>
<protein>
    <submittedName>
        <fullName evidence="1">Uncharacterized protein</fullName>
    </submittedName>
</protein>
<name>W2CWM0_9BACT</name>
<accession>W2CWM0</accession>